<dbReference type="Proteomes" id="UP001172680">
    <property type="component" value="Unassembled WGS sequence"/>
</dbReference>
<name>A0ACC2Z5F1_9PEZI</name>
<comment type="caution">
    <text evidence="1">The sequence shown here is derived from an EMBL/GenBank/DDBJ whole genome shotgun (WGS) entry which is preliminary data.</text>
</comment>
<sequence length="255" mass="28582">MRASANPLNNHSRAPRAVPPHTANPSGPANHGVQGQLLPSFDTLISGLDDPSLRAEAPSLPLPNVSVMLPPPTIESRAYNQGARFDIPVRSTKRALEPPQFTTPDYGAPPPRKRTPSMVECPNPGCAEPNALFQDQCSCVKAEKEKARRAQQKEKLAELEELHRIRGWVGSKQLQGRNRDESKLTFRKVDGLQETIDHLKEQQTLLQKKDERIEDLNREVREKMARSMPFAERWRLNELATLSAERFAATHPIQA</sequence>
<organism evidence="1 2">
    <name type="scientific">Coniosporium tulheliwenetii</name>
    <dbReference type="NCBI Taxonomy" id="3383036"/>
    <lineage>
        <taxon>Eukaryota</taxon>
        <taxon>Fungi</taxon>
        <taxon>Dikarya</taxon>
        <taxon>Ascomycota</taxon>
        <taxon>Pezizomycotina</taxon>
        <taxon>Dothideomycetes</taxon>
        <taxon>Dothideomycetes incertae sedis</taxon>
        <taxon>Coniosporium</taxon>
    </lineage>
</organism>
<evidence type="ECO:0000313" key="1">
    <source>
        <dbReference type="EMBL" id="KAJ9642448.1"/>
    </source>
</evidence>
<gene>
    <name evidence="1" type="ORF">H2199_004829</name>
</gene>
<protein>
    <submittedName>
        <fullName evidence="1">Uncharacterized protein</fullName>
    </submittedName>
</protein>
<keyword evidence="2" id="KW-1185">Reference proteome</keyword>
<proteinExistence type="predicted"/>
<dbReference type="EMBL" id="JAPDRP010000013">
    <property type="protein sequence ID" value="KAJ9642448.1"/>
    <property type="molecule type" value="Genomic_DNA"/>
</dbReference>
<evidence type="ECO:0000313" key="2">
    <source>
        <dbReference type="Proteomes" id="UP001172680"/>
    </source>
</evidence>
<accession>A0ACC2Z5F1</accession>
<reference evidence="1" key="1">
    <citation type="submission" date="2022-10" db="EMBL/GenBank/DDBJ databases">
        <title>Culturing micro-colonial fungi from biological soil crusts in the Mojave desert and describing Neophaeococcomyces mojavensis, and introducing the new genera and species Taxawa tesnikishii.</title>
        <authorList>
            <person name="Kurbessoian T."/>
            <person name="Stajich J.E."/>
        </authorList>
    </citation>
    <scope>NUCLEOTIDE SEQUENCE</scope>
    <source>
        <strain evidence="1">JES_115</strain>
    </source>
</reference>